<dbReference type="GeneID" id="36346579"/>
<dbReference type="AlphaFoldDB" id="W6U7C6"/>
<accession>W6U7C6</accession>
<reference evidence="2 3" key="1">
    <citation type="journal article" date="2013" name="Nat. Genet.">
        <title>The genome of the hydatid tapeworm Echinococcus granulosus.</title>
        <authorList>
            <person name="Zheng H."/>
            <person name="Zhang W."/>
            <person name="Zhang L."/>
            <person name="Zhang Z."/>
            <person name="Li J."/>
            <person name="Lu G."/>
            <person name="Zhu Y."/>
            <person name="Wang Y."/>
            <person name="Huang Y."/>
            <person name="Liu J."/>
            <person name="Kang H."/>
            <person name="Chen J."/>
            <person name="Wang L."/>
            <person name="Chen A."/>
            <person name="Yu S."/>
            <person name="Gao Z."/>
            <person name="Jin L."/>
            <person name="Gu W."/>
            <person name="Wang Z."/>
            <person name="Zhao L."/>
            <person name="Shi B."/>
            <person name="Wen H."/>
            <person name="Lin R."/>
            <person name="Jones M.K."/>
            <person name="Brejova B."/>
            <person name="Vinar T."/>
            <person name="Zhao G."/>
            <person name="McManus D.P."/>
            <person name="Chen Z."/>
            <person name="Zhou Y."/>
            <person name="Wang S."/>
        </authorList>
    </citation>
    <scope>NUCLEOTIDE SEQUENCE [LARGE SCALE GENOMIC DNA]</scope>
</reference>
<feature type="transmembrane region" description="Helical" evidence="1">
    <location>
        <begin position="18"/>
        <end position="36"/>
    </location>
</feature>
<gene>
    <name evidence="2" type="ORF">EGR_10864</name>
</gene>
<organism evidence="2 3">
    <name type="scientific">Echinococcus granulosus</name>
    <name type="common">Hydatid tapeworm</name>
    <dbReference type="NCBI Taxonomy" id="6210"/>
    <lineage>
        <taxon>Eukaryota</taxon>
        <taxon>Metazoa</taxon>
        <taxon>Spiralia</taxon>
        <taxon>Lophotrochozoa</taxon>
        <taxon>Platyhelminthes</taxon>
        <taxon>Cestoda</taxon>
        <taxon>Eucestoda</taxon>
        <taxon>Cyclophyllidea</taxon>
        <taxon>Taeniidae</taxon>
        <taxon>Echinococcus</taxon>
        <taxon>Echinococcus granulosus group</taxon>
    </lineage>
</organism>
<keyword evidence="1" id="KW-0472">Membrane</keyword>
<dbReference type="RefSeq" id="XP_024345468.1">
    <property type="nucleotide sequence ID" value="XM_024500113.1"/>
</dbReference>
<dbReference type="Proteomes" id="UP000019149">
    <property type="component" value="Unassembled WGS sequence"/>
</dbReference>
<dbReference type="KEGG" id="egl:EGR_10864"/>
<evidence type="ECO:0000313" key="2">
    <source>
        <dbReference type="EMBL" id="EUB54272.1"/>
    </source>
</evidence>
<keyword evidence="1" id="KW-0812">Transmembrane</keyword>
<proteinExistence type="predicted"/>
<keyword evidence="3" id="KW-1185">Reference proteome</keyword>
<keyword evidence="1" id="KW-1133">Transmembrane helix</keyword>
<sequence length="39" mass="4366">MACHWYIFNIFTDIDSDAASSAFIPLLVIVMVYTGSCSY</sequence>
<evidence type="ECO:0000313" key="3">
    <source>
        <dbReference type="Proteomes" id="UP000019149"/>
    </source>
</evidence>
<evidence type="ECO:0000256" key="1">
    <source>
        <dbReference type="SAM" id="Phobius"/>
    </source>
</evidence>
<comment type="caution">
    <text evidence="2">The sequence shown here is derived from an EMBL/GenBank/DDBJ whole genome shotgun (WGS) entry which is preliminary data.</text>
</comment>
<dbReference type="EMBL" id="APAU02000288">
    <property type="protein sequence ID" value="EUB54272.1"/>
    <property type="molecule type" value="Genomic_DNA"/>
</dbReference>
<protein>
    <submittedName>
        <fullName evidence="2">Uncharacterized protein</fullName>
    </submittedName>
</protein>
<name>W6U7C6_ECHGR</name>
<dbReference type="CTD" id="36346579"/>